<evidence type="ECO:0000313" key="1">
    <source>
        <dbReference type="EMBL" id="OWZ17386.1"/>
    </source>
</evidence>
<dbReference type="OrthoDB" id="112055at2759"/>
<gene>
    <name evidence="1" type="ORF">PHMEG_0008671</name>
</gene>
<comment type="caution">
    <text evidence="1">The sequence shown here is derived from an EMBL/GenBank/DDBJ whole genome shotgun (WGS) entry which is preliminary data.</text>
</comment>
<dbReference type="AlphaFoldDB" id="A0A225WI54"/>
<protein>
    <submittedName>
        <fullName evidence="1">Uncharacterized protein</fullName>
    </submittedName>
</protein>
<name>A0A225WI54_9STRA</name>
<dbReference type="Proteomes" id="UP000198211">
    <property type="component" value="Unassembled WGS sequence"/>
</dbReference>
<reference evidence="2" key="1">
    <citation type="submission" date="2017-03" db="EMBL/GenBank/DDBJ databases">
        <title>Phytopthora megakarya and P. palmivora, two closely related causual agents of cacao black pod achieved similar genome size and gene model numbers by different mechanisms.</title>
        <authorList>
            <person name="Ali S."/>
            <person name="Shao J."/>
            <person name="Larry D.J."/>
            <person name="Kronmiller B."/>
            <person name="Shen D."/>
            <person name="Strem M.D."/>
            <person name="Melnick R.L."/>
            <person name="Guiltinan M.J."/>
            <person name="Tyler B.M."/>
            <person name="Meinhardt L.W."/>
            <person name="Bailey B.A."/>
        </authorList>
    </citation>
    <scope>NUCLEOTIDE SEQUENCE [LARGE SCALE GENOMIC DNA]</scope>
    <source>
        <strain evidence="2">zdho120</strain>
    </source>
</reference>
<organism evidence="1 2">
    <name type="scientific">Phytophthora megakarya</name>
    <dbReference type="NCBI Taxonomy" id="4795"/>
    <lineage>
        <taxon>Eukaryota</taxon>
        <taxon>Sar</taxon>
        <taxon>Stramenopiles</taxon>
        <taxon>Oomycota</taxon>
        <taxon>Peronosporomycetes</taxon>
        <taxon>Peronosporales</taxon>
        <taxon>Peronosporaceae</taxon>
        <taxon>Phytophthora</taxon>
    </lineage>
</organism>
<keyword evidence="2" id="KW-1185">Reference proteome</keyword>
<dbReference type="EMBL" id="NBNE01000761">
    <property type="protein sequence ID" value="OWZ17386.1"/>
    <property type="molecule type" value="Genomic_DNA"/>
</dbReference>
<sequence length="196" mass="22595">MEADAQKRILDGLLWDDLRQDVRMLMITGLTYEEALKLLRGDEPIHHLLPGYMVQLMLAQMIDWETLDKNHHVKREIEKLQALGCGELVSPEYYANGITLQDSIRKRINDWILEQINAGNGVEVVDIVHRPATFGKYVRFGVFAFRVYSRAFRVHGIRGFFISTVQNLQDTPADDLQPIADQALMDRAGRFLQQQE</sequence>
<accession>A0A225WI54</accession>
<proteinExistence type="predicted"/>
<evidence type="ECO:0000313" key="2">
    <source>
        <dbReference type="Proteomes" id="UP000198211"/>
    </source>
</evidence>